<evidence type="ECO:0000313" key="6">
    <source>
        <dbReference type="EMBL" id="KAK9395898.1"/>
    </source>
</evidence>
<feature type="domain" description="AIG1-type G" evidence="5">
    <location>
        <begin position="338"/>
        <end position="537"/>
    </location>
</feature>
<dbReference type="Proteomes" id="UP001474421">
    <property type="component" value="Unassembled WGS sequence"/>
</dbReference>
<feature type="region of interest" description="Disordered" evidence="4">
    <location>
        <begin position="1"/>
        <end position="52"/>
    </location>
</feature>
<dbReference type="PROSITE" id="PS51720">
    <property type="entry name" value="G_AIG1"/>
    <property type="match status" value="2"/>
</dbReference>
<dbReference type="SUPFAM" id="SSF52540">
    <property type="entry name" value="P-loop containing nucleoside triphosphate hydrolases"/>
    <property type="match status" value="2"/>
</dbReference>
<keyword evidence="7" id="KW-1185">Reference proteome</keyword>
<proteinExistence type="inferred from homology"/>
<dbReference type="FunFam" id="3.40.50.300:FF:000366">
    <property type="entry name" value="GTPase, IMAP family member 2"/>
    <property type="match status" value="2"/>
</dbReference>
<dbReference type="Pfam" id="PF04548">
    <property type="entry name" value="AIG1"/>
    <property type="match status" value="2"/>
</dbReference>
<dbReference type="EMBL" id="JAOTOJ010000008">
    <property type="protein sequence ID" value="KAK9395898.1"/>
    <property type="molecule type" value="Genomic_DNA"/>
</dbReference>
<name>A0AAW1B259_CROAD</name>
<evidence type="ECO:0000256" key="2">
    <source>
        <dbReference type="ARBA" id="ARBA00022741"/>
    </source>
</evidence>
<gene>
    <name evidence="6" type="ORF">NXF25_019259</name>
</gene>
<feature type="region of interest" description="Disordered" evidence="4">
    <location>
        <begin position="313"/>
        <end position="338"/>
    </location>
</feature>
<dbReference type="GO" id="GO:0005525">
    <property type="term" value="F:GTP binding"/>
    <property type="evidence" value="ECO:0007669"/>
    <property type="project" value="UniProtKB-KW"/>
</dbReference>
<comment type="caution">
    <text evidence="6">The sequence shown here is derived from an EMBL/GenBank/DDBJ whole genome shotgun (WGS) entry which is preliminary data.</text>
</comment>
<evidence type="ECO:0000256" key="4">
    <source>
        <dbReference type="SAM" id="MobiDB-lite"/>
    </source>
</evidence>
<evidence type="ECO:0000256" key="1">
    <source>
        <dbReference type="ARBA" id="ARBA00008535"/>
    </source>
</evidence>
<evidence type="ECO:0000256" key="3">
    <source>
        <dbReference type="ARBA" id="ARBA00023134"/>
    </source>
</evidence>
<comment type="similarity">
    <text evidence="1">Belongs to the TRAFAC class TrmE-Era-EngA-EngB-Septin-like GTPase superfamily. AIG1/Toc34/Toc159-like paraseptin GTPase family. IAN subfamily.</text>
</comment>
<evidence type="ECO:0000313" key="7">
    <source>
        <dbReference type="Proteomes" id="UP001474421"/>
    </source>
</evidence>
<sequence>MSPAEAKAARSPSGEADTPSSPSWRLAQAPTDDEATSVPVSLMDAPRRPAEGEWEDVTMDVTAAGRPEEDAELRLILVGRSGGGKSATGNTILGRREFESVLSAKTITLKCQRGQRIWNGKKVSVIDTPALFGPEDYTEFVRREIKACVELSQPGPHALILVTQLGRFTVEDVTAAKRVWQIFGDESARHTIVLFTCLEDLGGDPLQEYVQKSTNEALRELISQCGDRFCGFNNKAVGAVRERQVSELMEMVQRVVSENRGRHYVIPLREVPKKPPDSACANRPEMAGSILAKTVSPCVGAWGSLSWVGTPGSHSQEYNFTEDSTGLQKEKSRRRKAGPERRIVLVGKTGSGKSATGNTILGSQVFGVSPRSDTKRCQKEETLWNGRRIVVVDTPGFLDTGHPKPENAAEVSKCVKLCSPGPHVILWVMRPDRFSQEEKDAARMIKEIFSEEGRNYMIVLFTQKDKLEGHSLENFTSFQDQKKYLAECENRYLAFNNTAEGEEREVQVAELMKMIDRLVFENGDALYYTEDMLTKDIENFRIICASSFCPII</sequence>
<dbReference type="AlphaFoldDB" id="A0AAW1B259"/>
<dbReference type="CDD" id="cd01852">
    <property type="entry name" value="AIG1"/>
    <property type="match status" value="2"/>
</dbReference>
<dbReference type="InterPro" id="IPR027417">
    <property type="entry name" value="P-loop_NTPase"/>
</dbReference>
<dbReference type="PANTHER" id="PTHR10903:SF73">
    <property type="entry name" value="GTPASE IMAP FAMILY MEMBER 8"/>
    <property type="match status" value="1"/>
</dbReference>
<organism evidence="6 7">
    <name type="scientific">Crotalus adamanteus</name>
    <name type="common">Eastern diamondback rattlesnake</name>
    <dbReference type="NCBI Taxonomy" id="8729"/>
    <lineage>
        <taxon>Eukaryota</taxon>
        <taxon>Metazoa</taxon>
        <taxon>Chordata</taxon>
        <taxon>Craniata</taxon>
        <taxon>Vertebrata</taxon>
        <taxon>Euteleostomi</taxon>
        <taxon>Lepidosauria</taxon>
        <taxon>Squamata</taxon>
        <taxon>Bifurcata</taxon>
        <taxon>Unidentata</taxon>
        <taxon>Episquamata</taxon>
        <taxon>Toxicofera</taxon>
        <taxon>Serpentes</taxon>
        <taxon>Colubroidea</taxon>
        <taxon>Viperidae</taxon>
        <taxon>Crotalinae</taxon>
        <taxon>Crotalus</taxon>
    </lineage>
</organism>
<accession>A0AAW1B259</accession>
<feature type="domain" description="AIG1-type G" evidence="5">
    <location>
        <begin position="70"/>
        <end position="273"/>
    </location>
</feature>
<protein>
    <submittedName>
        <fullName evidence="6">GTPase IMAP family member 8-like</fullName>
    </submittedName>
</protein>
<dbReference type="PANTHER" id="PTHR10903">
    <property type="entry name" value="GTPASE, IMAP FAMILY MEMBER-RELATED"/>
    <property type="match status" value="1"/>
</dbReference>
<dbReference type="InterPro" id="IPR006703">
    <property type="entry name" value="G_AIG1"/>
</dbReference>
<dbReference type="InterPro" id="IPR045058">
    <property type="entry name" value="GIMA/IAN/Toc"/>
</dbReference>
<keyword evidence="3" id="KW-0342">GTP-binding</keyword>
<keyword evidence="2" id="KW-0547">Nucleotide-binding</keyword>
<evidence type="ECO:0000259" key="5">
    <source>
        <dbReference type="PROSITE" id="PS51720"/>
    </source>
</evidence>
<dbReference type="Gene3D" id="3.40.50.300">
    <property type="entry name" value="P-loop containing nucleotide triphosphate hydrolases"/>
    <property type="match status" value="2"/>
</dbReference>
<reference evidence="6 7" key="1">
    <citation type="journal article" date="2024" name="Proc. Natl. Acad. Sci. U.S.A.">
        <title>The genetic regulatory architecture and epigenomic basis for age-related changes in rattlesnake venom.</title>
        <authorList>
            <person name="Hogan M.P."/>
            <person name="Holding M.L."/>
            <person name="Nystrom G.S."/>
            <person name="Colston T.J."/>
            <person name="Bartlett D.A."/>
            <person name="Mason A.J."/>
            <person name="Ellsworth S.A."/>
            <person name="Rautsaw R.M."/>
            <person name="Lawrence K.C."/>
            <person name="Strickland J.L."/>
            <person name="He B."/>
            <person name="Fraser P."/>
            <person name="Margres M.J."/>
            <person name="Gilbert D.M."/>
            <person name="Gibbs H.L."/>
            <person name="Parkinson C.L."/>
            <person name="Rokyta D.R."/>
        </authorList>
    </citation>
    <scope>NUCLEOTIDE SEQUENCE [LARGE SCALE GENOMIC DNA]</scope>
    <source>
        <strain evidence="6">DRR0105</strain>
    </source>
</reference>
<feature type="compositionally biased region" description="Polar residues" evidence="4">
    <location>
        <begin position="313"/>
        <end position="327"/>
    </location>
</feature>